<accession>A0A1Y3MJ56</accession>
<keyword evidence="2" id="KW-0808">Transferase</keyword>
<feature type="domain" description="DUF4097" evidence="1">
    <location>
        <begin position="44"/>
        <end position="264"/>
    </location>
</feature>
<comment type="caution">
    <text evidence="2">The sequence shown here is derived from an EMBL/GenBank/DDBJ whole genome shotgun (WGS) entry which is preliminary data.</text>
</comment>
<protein>
    <submittedName>
        <fullName evidence="2">GNAT family acetyltransferase</fullName>
    </submittedName>
</protein>
<gene>
    <name evidence="2" type="ORF">BW425_17800</name>
</gene>
<name>A0A1Y3MJ56_9BACI</name>
<dbReference type="Pfam" id="PF13349">
    <property type="entry name" value="DUF4097"/>
    <property type="match status" value="1"/>
</dbReference>
<sequence>MKKILLVAVACIIIGVVGISQTYSKTVDAAEKGETERVIKNEAIKNLEIDLDAGDVTVQKGDDSSFYIKQSGNTTKQKISIDEKGDILKVQGKIKKGISFDFSFLSFGFKTPGVTIVVPERSYQEIKVSSSAGEITVNDVKSERVEATTLGGDVEIERVTAKKVEGSSKAGGIKMKKVSGKVVAKTTSGDVDVIDHDSKYDVEASSTAGDVDIRLLEKPQDATVSGKTFTGEVKVFKEEERNVVVGNGSVKISGQTSAGDVTIEAN</sequence>
<dbReference type="GO" id="GO:0016740">
    <property type="term" value="F:transferase activity"/>
    <property type="evidence" value="ECO:0007669"/>
    <property type="project" value="UniProtKB-KW"/>
</dbReference>
<dbReference type="AlphaFoldDB" id="A0A1Y3MJ56"/>
<evidence type="ECO:0000313" key="2">
    <source>
        <dbReference type="EMBL" id="OUM47612.1"/>
    </source>
</evidence>
<dbReference type="EMBL" id="MWPX01000021">
    <property type="protein sequence ID" value="OUM47612.1"/>
    <property type="molecule type" value="Genomic_DNA"/>
</dbReference>
<dbReference type="InterPro" id="IPR025164">
    <property type="entry name" value="Toastrack_DUF4097"/>
</dbReference>
<proteinExistence type="predicted"/>
<evidence type="ECO:0000259" key="1">
    <source>
        <dbReference type="Pfam" id="PF13349"/>
    </source>
</evidence>
<dbReference type="Proteomes" id="UP000195321">
    <property type="component" value="Unassembled WGS sequence"/>
</dbReference>
<evidence type="ECO:0000313" key="3">
    <source>
        <dbReference type="Proteomes" id="UP000195321"/>
    </source>
</evidence>
<organism evidence="2 3">
    <name type="scientific">Bacillus pseudomycoides</name>
    <dbReference type="NCBI Taxonomy" id="64104"/>
    <lineage>
        <taxon>Bacteria</taxon>
        <taxon>Bacillati</taxon>
        <taxon>Bacillota</taxon>
        <taxon>Bacilli</taxon>
        <taxon>Bacillales</taxon>
        <taxon>Bacillaceae</taxon>
        <taxon>Bacillus</taxon>
        <taxon>Bacillus cereus group</taxon>
    </lineage>
</organism>
<dbReference type="RefSeq" id="WP_088094289.1">
    <property type="nucleotide sequence ID" value="NZ_JARHXM010000148.1"/>
</dbReference>
<reference evidence="2 3" key="1">
    <citation type="submission" date="2017-02" db="EMBL/GenBank/DDBJ databases">
        <title>Bacillus pseudomycoides isolate FSL K6-0042.</title>
        <authorList>
            <person name="Kovac J."/>
        </authorList>
    </citation>
    <scope>NUCLEOTIDE SEQUENCE [LARGE SCALE GENOMIC DNA]</scope>
    <source>
        <strain evidence="2 3">FSL K6-0042</strain>
    </source>
</reference>